<sequence length="66" mass="7520">MSLRAWIPLLCLPFVQLSSLTIPTPAYPTLLWPYHGTSNVKLQLFSFSPPRTLRIQQPLDSNRPTV</sequence>
<dbReference type="EMBL" id="KN824463">
    <property type="protein sequence ID" value="KIM20196.1"/>
    <property type="molecule type" value="Genomic_DNA"/>
</dbReference>
<reference evidence="3" key="2">
    <citation type="submission" date="2015-01" db="EMBL/GenBank/DDBJ databases">
        <title>Evolutionary Origins and Diversification of the Mycorrhizal Mutualists.</title>
        <authorList>
            <consortium name="DOE Joint Genome Institute"/>
            <consortium name="Mycorrhizal Genomics Consortium"/>
            <person name="Kohler A."/>
            <person name="Kuo A."/>
            <person name="Nagy L.G."/>
            <person name="Floudas D."/>
            <person name="Copeland A."/>
            <person name="Barry K.W."/>
            <person name="Cichocki N."/>
            <person name="Veneault-Fourrey C."/>
            <person name="LaButti K."/>
            <person name="Lindquist E.A."/>
            <person name="Lipzen A."/>
            <person name="Lundell T."/>
            <person name="Morin E."/>
            <person name="Murat C."/>
            <person name="Riley R."/>
            <person name="Ohm R."/>
            <person name="Sun H."/>
            <person name="Tunlid A."/>
            <person name="Henrissat B."/>
            <person name="Grigoriev I.V."/>
            <person name="Hibbett D.S."/>
            <person name="Martin F."/>
        </authorList>
    </citation>
    <scope>NUCLEOTIDE SEQUENCE [LARGE SCALE GENOMIC DNA]</scope>
    <source>
        <strain evidence="3">MAFF 305830</strain>
    </source>
</reference>
<feature type="chain" id="PRO_5002172331" description="Secreted protein" evidence="1">
    <location>
        <begin position="18"/>
        <end position="66"/>
    </location>
</feature>
<dbReference type="Proteomes" id="UP000054097">
    <property type="component" value="Unassembled WGS sequence"/>
</dbReference>
<reference evidence="2 3" key="1">
    <citation type="submission" date="2014-04" db="EMBL/GenBank/DDBJ databases">
        <authorList>
            <consortium name="DOE Joint Genome Institute"/>
            <person name="Kuo A."/>
            <person name="Zuccaro A."/>
            <person name="Kohler A."/>
            <person name="Nagy L.G."/>
            <person name="Floudas D."/>
            <person name="Copeland A."/>
            <person name="Barry K.W."/>
            <person name="Cichocki N."/>
            <person name="Veneault-Fourrey C."/>
            <person name="LaButti K."/>
            <person name="Lindquist E.A."/>
            <person name="Lipzen A."/>
            <person name="Lundell T."/>
            <person name="Morin E."/>
            <person name="Murat C."/>
            <person name="Sun H."/>
            <person name="Tunlid A."/>
            <person name="Henrissat B."/>
            <person name="Grigoriev I.V."/>
            <person name="Hibbett D.S."/>
            <person name="Martin F."/>
            <person name="Nordberg H.P."/>
            <person name="Cantor M.N."/>
            <person name="Hua S.X."/>
        </authorList>
    </citation>
    <scope>NUCLEOTIDE SEQUENCE [LARGE SCALE GENOMIC DNA]</scope>
    <source>
        <strain evidence="2 3">MAFF 305830</strain>
    </source>
</reference>
<feature type="signal peptide" evidence="1">
    <location>
        <begin position="1"/>
        <end position="17"/>
    </location>
</feature>
<organism evidence="2 3">
    <name type="scientific">Serendipita vermifera MAFF 305830</name>
    <dbReference type="NCBI Taxonomy" id="933852"/>
    <lineage>
        <taxon>Eukaryota</taxon>
        <taxon>Fungi</taxon>
        <taxon>Dikarya</taxon>
        <taxon>Basidiomycota</taxon>
        <taxon>Agaricomycotina</taxon>
        <taxon>Agaricomycetes</taxon>
        <taxon>Sebacinales</taxon>
        <taxon>Serendipitaceae</taxon>
        <taxon>Serendipita</taxon>
    </lineage>
</organism>
<dbReference type="HOGENOM" id="CLU_2832785_0_0_1"/>
<protein>
    <recommendedName>
        <fullName evidence="4">Secreted protein</fullName>
    </recommendedName>
</protein>
<evidence type="ECO:0000313" key="3">
    <source>
        <dbReference type="Proteomes" id="UP000054097"/>
    </source>
</evidence>
<accession>A0A0C3ALQ5</accession>
<proteinExistence type="predicted"/>
<keyword evidence="1" id="KW-0732">Signal</keyword>
<evidence type="ECO:0000256" key="1">
    <source>
        <dbReference type="SAM" id="SignalP"/>
    </source>
</evidence>
<name>A0A0C3ALQ5_SERVB</name>
<evidence type="ECO:0000313" key="2">
    <source>
        <dbReference type="EMBL" id="KIM20196.1"/>
    </source>
</evidence>
<evidence type="ECO:0008006" key="4">
    <source>
        <dbReference type="Google" id="ProtNLM"/>
    </source>
</evidence>
<gene>
    <name evidence="2" type="ORF">M408DRAFT_146162</name>
</gene>
<keyword evidence="3" id="KW-1185">Reference proteome</keyword>
<dbReference type="AlphaFoldDB" id="A0A0C3ALQ5"/>